<dbReference type="Proteomes" id="UP000051491">
    <property type="component" value="Unassembled WGS sequence"/>
</dbReference>
<dbReference type="Gene3D" id="2.40.160.200">
    <property type="entry name" value="LURP1-related"/>
    <property type="match status" value="1"/>
</dbReference>
<evidence type="ECO:0000256" key="1">
    <source>
        <dbReference type="ARBA" id="ARBA00005437"/>
    </source>
</evidence>
<dbReference type="PATRIC" id="fig|89059.3.peg.743"/>
<name>A0A0R2K8J7_9LACO</name>
<sequence>MKQLYVKQKVFSAAEKFTVRDTDNQIHYYIKGSLFNAPKTFEIQDAQHNIVAQITKKVLAFLPKFIIESRNNSTVEIKKELSLLRPHYTFSPQNITVKGDLFEMNFSILNKNEEIATIHKKILSWGDAYEITILEQQDSEDSLNNEILVVGLVVAIDYMLAQDRSQV</sequence>
<dbReference type="EMBL" id="JQBK01000018">
    <property type="protein sequence ID" value="KRN85825.1"/>
    <property type="molecule type" value="Genomic_DNA"/>
</dbReference>
<gene>
    <name evidence="2" type="ORF">IV43_GL000712</name>
</gene>
<evidence type="ECO:0000313" key="3">
    <source>
        <dbReference type="Proteomes" id="UP000051491"/>
    </source>
</evidence>
<comment type="similarity">
    <text evidence="1">Belongs to the LOR family.</text>
</comment>
<comment type="caution">
    <text evidence="2">The sequence shown here is derived from an EMBL/GenBank/DDBJ whole genome shotgun (WGS) entry which is preliminary data.</text>
</comment>
<dbReference type="InterPro" id="IPR025659">
    <property type="entry name" value="Tubby-like_C"/>
</dbReference>
<dbReference type="Pfam" id="PF04525">
    <property type="entry name" value="LOR"/>
    <property type="match status" value="1"/>
</dbReference>
<protein>
    <recommendedName>
        <fullName evidence="4">Tubby C 2 family protein</fullName>
    </recommendedName>
</protein>
<evidence type="ECO:0000313" key="2">
    <source>
        <dbReference type="EMBL" id="KRN85825.1"/>
    </source>
</evidence>
<proteinExistence type="inferred from homology"/>
<dbReference type="InterPro" id="IPR007612">
    <property type="entry name" value="LOR"/>
</dbReference>
<dbReference type="RefSeq" id="WP_010494177.1">
    <property type="nucleotide sequence ID" value="NZ_JQBK01000018.1"/>
</dbReference>
<dbReference type="STRING" id="89059.LAC1533_1231"/>
<dbReference type="InterPro" id="IPR038595">
    <property type="entry name" value="LOR_sf"/>
</dbReference>
<evidence type="ECO:0008006" key="4">
    <source>
        <dbReference type="Google" id="ProtNLM"/>
    </source>
</evidence>
<dbReference type="AlphaFoldDB" id="A0A0R2K8J7"/>
<accession>A0A0R2K8J7</accession>
<reference evidence="2 3" key="1">
    <citation type="journal article" date="2015" name="Genome Announc.">
        <title>Expanding the biotechnology potential of lactobacilli through comparative genomics of 213 strains and associated genera.</title>
        <authorList>
            <person name="Sun Z."/>
            <person name="Harris H.M."/>
            <person name="McCann A."/>
            <person name="Guo C."/>
            <person name="Argimon S."/>
            <person name="Zhang W."/>
            <person name="Yang X."/>
            <person name="Jeffery I.B."/>
            <person name="Cooney J.C."/>
            <person name="Kagawa T.F."/>
            <person name="Liu W."/>
            <person name="Song Y."/>
            <person name="Salvetti E."/>
            <person name="Wrobel A."/>
            <person name="Rasinkangas P."/>
            <person name="Parkhill J."/>
            <person name="Rea M.C."/>
            <person name="O'Sullivan O."/>
            <person name="Ritari J."/>
            <person name="Douillard F.P."/>
            <person name="Paul Ross R."/>
            <person name="Yang R."/>
            <person name="Briner A.E."/>
            <person name="Felis G.E."/>
            <person name="de Vos W.M."/>
            <person name="Barrangou R."/>
            <person name="Klaenhammer T.R."/>
            <person name="Caufield P.W."/>
            <person name="Cui Y."/>
            <person name="Zhang H."/>
            <person name="O'Toole P.W."/>
        </authorList>
    </citation>
    <scope>NUCLEOTIDE SEQUENCE [LARGE SCALE GENOMIC DNA]</scope>
    <source>
        <strain evidence="2 3">DSM 15353</strain>
    </source>
</reference>
<dbReference type="SUPFAM" id="SSF54518">
    <property type="entry name" value="Tubby C-terminal domain-like"/>
    <property type="match status" value="1"/>
</dbReference>
<organism evidence="2 3">
    <name type="scientific">Ligilactobacillus acidipiscis</name>
    <dbReference type="NCBI Taxonomy" id="89059"/>
    <lineage>
        <taxon>Bacteria</taxon>
        <taxon>Bacillati</taxon>
        <taxon>Bacillota</taxon>
        <taxon>Bacilli</taxon>
        <taxon>Lactobacillales</taxon>
        <taxon>Lactobacillaceae</taxon>
        <taxon>Ligilactobacillus</taxon>
    </lineage>
</organism>